<evidence type="ECO:0000256" key="1">
    <source>
        <dbReference type="SAM" id="MobiDB-lite"/>
    </source>
</evidence>
<protein>
    <submittedName>
        <fullName evidence="2">Uncharacterized protein</fullName>
    </submittedName>
</protein>
<dbReference type="EMBL" id="SSTD01000132">
    <property type="protein sequence ID" value="TYK31589.1"/>
    <property type="molecule type" value="Genomic_DNA"/>
</dbReference>
<feature type="region of interest" description="Disordered" evidence="1">
    <location>
        <begin position="148"/>
        <end position="194"/>
    </location>
</feature>
<dbReference type="AlphaFoldDB" id="A0A5D3E6W2"/>
<dbReference type="Proteomes" id="UP000321947">
    <property type="component" value="Unassembled WGS sequence"/>
</dbReference>
<reference evidence="2 3" key="1">
    <citation type="submission" date="2019-08" db="EMBL/GenBank/DDBJ databases">
        <title>Draft genome sequences of two oriental melons (Cucumis melo L. var makuwa).</title>
        <authorList>
            <person name="Kwon S.-Y."/>
        </authorList>
    </citation>
    <scope>NUCLEOTIDE SEQUENCE [LARGE SCALE GENOMIC DNA]</scope>
    <source>
        <strain evidence="3">cv. Chang Bougi</strain>
        <tissue evidence="2">Leaf</tissue>
    </source>
</reference>
<comment type="caution">
    <text evidence="2">The sequence shown here is derived from an EMBL/GenBank/DDBJ whole genome shotgun (WGS) entry which is preliminary data.</text>
</comment>
<sequence>MFPTGFLHRKVLPLYQILVDPSCGSFVPSYSFSQNFFNIFVFFLTKVDNLMNYDILLQMLVFASSKPGSDTSCHNRNPSNTIVPHLFYSVNKSAVQNLKSADKLAWLGFIGWHMRKERWYRQGNHDDERLIYEDTTVAGALQTMNEERNDDGWSFANRDKRYGEEGSGQLGLGGNDGSEATTLSGSQGEEEDED</sequence>
<proteinExistence type="predicted"/>
<name>A0A5D3E6W2_CUCMM</name>
<gene>
    <name evidence="2" type="ORF">E5676_scaffold172G00900</name>
</gene>
<feature type="compositionally biased region" description="Basic and acidic residues" evidence="1">
    <location>
        <begin position="148"/>
        <end position="164"/>
    </location>
</feature>
<accession>A0A5D3E6W2</accession>
<organism evidence="2 3">
    <name type="scientific">Cucumis melo var. makuwa</name>
    <name type="common">Oriental melon</name>
    <dbReference type="NCBI Taxonomy" id="1194695"/>
    <lineage>
        <taxon>Eukaryota</taxon>
        <taxon>Viridiplantae</taxon>
        <taxon>Streptophyta</taxon>
        <taxon>Embryophyta</taxon>
        <taxon>Tracheophyta</taxon>
        <taxon>Spermatophyta</taxon>
        <taxon>Magnoliopsida</taxon>
        <taxon>eudicotyledons</taxon>
        <taxon>Gunneridae</taxon>
        <taxon>Pentapetalae</taxon>
        <taxon>rosids</taxon>
        <taxon>fabids</taxon>
        <taxon>Cucurbitales</taxon>
        <taxon>Cucurbitaceae</taxon>
        <taxon>Benincaseae</taxon>
        <taxon>Cucumis</taxon>
    </lineage>
</organism>
<feature type="compositionally biased region" description="Gly residues" evidence="1">
    <location>
        <begin position="165"/>
        <end position="176"/>
    </location>
</feature>
<evidence type="ECO:0000313" key="3">
    <source>
        <dbReference type="Proteomes" id="UP000321947"/>
    </source>
</evidence>
<evidence type="ECO:0000313" key="2">
    <source>
        <dbReference type="EMBL" id="TYK31589.1"/>
    </source>
</evidence>